<evidence type="ECO:0000313" key="2">
    <source>
        <dbReference type="Proteomes" id="UP000594263"/>
    </source>
</evidence>
<dbReference type="Gramene" id="Kaladp0045s0046.1.v1.1">
    <property type="protein sequence ID" value="Kaladp0045s0046.1.v1.1"/>
    <property type="gene ID" value="Kaladp0045s0046.v1.1"/>
</dbReference>
<organism evidence="1 2">
    <name type="scientific">Kalanchoe fedtschenkoi</name>
    <name type="common">Lavender scallops</name>
    <name type="synonym">South American air plant</name>
    <dbReference type="NCBI Taxonomy" id="63787"/>
    <lineage>
        <taxon>Eukaryota</taxon>
        <taxon>Viridiplantae</taxon>
        <taxon>Streptophyta</taxon>
        <taxon>Embryophyta</taxon>
        <taxon>Tracheophyta</taxon>
        <taxon>Spermatophyta</taxon>
        <taxon>Magnoliopsida</taxon>
        <taxon>eudicotyledons</taxon>
        <taxon>Gunneridae</taxon>
        <taxon>Pentapetalae</taxon>
        <taxon>Saxifragales</taxon>
        <taxon>Crassulaceae</taxon>
        <taxon>Kalanchoe</taxon>
    </lineage>
</organism>
<protein>
    <submittedName>
        <fullName evidence="1">Uncharacterized protein</fullName>
    </submittedName>
</protein>
<evidence type="ECO:0000313" key="1">
    <source>
        <dbReference type="EnsemblPlants" id="Kaladp0045s0046.1.v1.1"/>
    </source>
</evidence>
<name>A0A7N0TSK0_KALFE</name>
<proteinExistence type="predicted"/>
<dbReference type="Proteomes" id="UP000594263">
    <property type="component" value="Unplaced"/>
</dbReference>
<accession>A0A7N0TSK0</accession>
<reference evidence="1" key="1">
    <citation type="submission" date="2021-01" db="UniProtKB">
        <authorList>
            <consortium name="EnsemblPlants"/>
        </authorList>
    </citation>
    <scope>IDENTIFICATION</scope>
</reference>
<sequence length="66" mass="7539">MARLFKQAGTNSCWETVVRKGDMTDGLGVTRGMFKLLVICFSQAPLVNMRISEAWHYLNMNLDKLM</sequence>
<keyword evidence="2" id="KW-1185">Reference proteome</keyword>
<dbReference type="EnsemblPlants" id="Kaladp0045s0046.1.v1.1">
    <property type="protein sequence ID" value="Kaladp0045s0046.1.v1.1"/>
    <property type="gene ID" value="Kaladp0045s0046.v1.1"/>
</dbReference>
<dbReference type="AlphaFoldDB" id="A0A7N0TSK0"/>